<name>A0A377JX19_9HELI</name>
<dbReference type="Proteomes" id="UP000255103">
    <property type="component" value="Unassembled WGS sequence"/>
</dbReference>
<dbReference type="EMBL" id="UGHX01000003">
    <property type="protein sequence ID" value="STP14308.1"/>
    <property type="molecule type" value="Genomic_DNA"/>
</dbReference>
<reference evidence="1 2" key="1">
    <citation type="submission" date="2018-06" db="EMBL/GenBank/DDBJ databases">
        <authorList>
            <consortium name="Pathogen Informatics"/>
            <person name="Doyle S."/>
        </authorList>
    </citation>
    <scope>NUCLEOTIDE SEQUENCE [LARGE SCALE GENOMIC DNA]</scope>
    <source>
        <strain evidence="1 2">NCTC12219</strain>
    </source>
</reference>
<accession>A0A377JX19</accession>
<evidence type="ECO:0000313" key="2">
    <source>
        <dbReference type="Proteomes" id="UP000255103"/>
    </source>
</evidence>
<gene>
    <name evidence="1" type="ORF">NCTC12219_01855</name>
</gene>
<sequence length="33" mass="3860">MLNLAQEALETQAKLEAKPKAFPHRKRENQLRV</sequence>
<evidence type="ECO:0000313" key="1">
    <source>
        <dbReference type="EMBL" id="STP14308.1"/>
    </source>
</evidence>
<protein>
    <submittedName>
        <fullName evidence="1">Uncharacterized protein</fullName>
    </submittedName>
</protein>
<organism evidence="1 2">
    <name type="scientific">Helicobacter cinaedi</name>
    <dbReference type="NCBI Taxonomy" id="213"/>
    <lineage>
        <taxon>Bacteria</taxon>
        <taxon>Pseudomonadati</taxon>
        <taxon>Campylobacterota</taxon>
        <taxon>Epsilonproteobacteria</taxon>
        <taxon>Campylobacterales</taxon>
        <taxon>Helicobacteraceae</taxon>
        <taxon>Helicobacter</taxon>
    </lineage>
</organism>
<proteinExistence type="predicted"/>
<dbReference type="AlphaFoldDB" id="A0A377JX19"/>